<proteinExistence type="inferred from homology"/>
<dbReference type="InterPro" id="IPR014284">
    <property type="entry name" value="RNA_pol_sigma-70_dom"/>
</dbReference>
<dbReference type="eggNOG" id="COG0568">
    <property type="taxonomic scope" value="Bacteria"/>
</dbReference>
<organism evidence="9 10">
    <name type="scientific">Gloeothece verrucosa (strain PCC 7822)</name>
    <name type="common">Cyanothece sp. (strain PCC 7822)</name>
    <dbReference type="NCBI Taxonomy" id="497965"/>
    <lineage>
        <taxon>Bacteria</taxon>
        <taxon>Bacillati</taxon>
        <taxon>Cyanobacteriota</taxon>
        <taxon>Cyanophyceae</taxon>
        <taxon>Oscillatoriophycideae</taxon>
        <taxon>Chroococcales</taxon>
        <taxon>Aphanothecaceae</taxon>
        <taxon>Gloeothece</taxon>
        <taxon>Gloeothece verrucosa</taxon>
    </lineage>
</organism>
<evidence type="ECO:0000313" key="9">
    <source>
        <dbReference type="EMBL" id="ADN17310.1"/>
    </source>
</evidence>
<dbReference type="GO" id="GO:0016987">
    <property type="term" value="F:sigma factor activity"/>
    <property type="evidence" value="ECO:0007669"/>
    <property type="project" value="UniProtKB-KW"/>
</dbReference>
<sequence length="295" mass="34267">MTKETVDNVKAYLQEIGRTPLLNAQQEIELATQVQKMMALIDKENPTPEEKRIIQQGKRAKRKMINANLRLVVSIAKKYQRRGLSFLDLIQEGSIGLIRGVEKFDPSKGYKFSTYAYWWIRQAMTRAIADQSRTIRLPSHLTESLNKLKRVTRQLTGELGRRPTEQELANALELSLHELHAIRQADHRTRSYSLNMKMEDEQTELEELLADNSETPNDFVAQIELRSMVDELLESLPPRQQEIIALRYGLKNGRQMSLEEVGNYCNLSRERVRQLQNRAMRTLKYKAFKLKNLAV</sequence>
<feature type="domain" description="RNA polymerase sigma-70" evidence="8">
    <location>
        <begin position="257"/>
        <end position="283"/>
    </location>
</feature>
<dbReference type="SUPFAM" id="SSF88946">
    <property type="entry name" value="Sigma2 domain of RNA polymerase sigma factors"/>
    <property type="match status" value="1"/>
</dbReference>
<gene>
    <name evidence="9" type="ordered locus">Cyan7822_5434</name>
</gene>
<dbReference type="Proteomes" id="UP000008206">
    <property type="component" value="Chromosome"/>
</dbReference>
<dbReference type="NCBIfam" id="TIGR02937">
    <property type="entry name" value="sigma70-ECF"/>
    <property type="match status" value="1"/>
</dbReference>
<evidence type="ECO:0000256" key="2">
    <source>
        <dbReference type="ARBA" id="ARBA00023015"/>
    </source>
</evidence>
<dbReference type="Gene3D" id="1.20.120.1810">
    <property type="match status" value="1"/>
</dbReference>
<reference evidence="10" key="1">
    <citation type="journal article" date="2011" name="MBio">
        <title>Novel metabolic attributes of the genus Cyanothece, comprising a group of unicellular nitrogen-fixing Cyanobacteria.</title>
        <authorList>
            <person name="Bandyopadhyay A."/>
            <person name="Elvitigala T."/>
            <person name="Welsh E."/>
            <person name="Stockel J."/>
            <person name="Liberton M."/>
            <person name="Min H."/>
            <person name="Sherman L.A."/>
            <person name="Pakrasi H.B."/>
        </authorList>
    </citation>
    <scope>NUCLEOTIDE SEQUENCE [LARGE SCALE GENOMIC DNA]</scope>
    <source>
        <strain evidence="10">PCC 7822</strain>
    </source>
</reference>
<keyword evidence="3 6" id="KW-0731">Sigma factor</keyword>
<evidence type="ECO:0000256" key="5">
    <source>
        <dbReference type="ARBA" id="ARBA00023163"/>
    </source>
</evidence>
<comment type="similarity">
    <text evidence="1 6">Belongs to the sigma-70 factor family.</text>
</comment>
<dbReference type="PROSITE" id="PS00715">
    <property type="entry name" value="SIGMA70_1"/>
    <property type="match status" value="1"/>
</dbReference>
<evidence type="ECO:0000259" key="7">
    <source>
        <dbReference type="PROSITE" id="PS00715"/>
    </source>
</evidence>
<keyword evidence="10" id="KW-1185">Reference proteome</keyword>
<dbReference type="InterPro" id="IPR000943">
    <property type="entry name" value="RNA_pol_sigma70"/>
</dbReference>
<dbReference type="InterPro" id="IPR007627">
    <property type="entry name" value="RNA_pol_sigma70_r2"/>
</dbReference>
<dbReference type="PRINTS" id="PR00046">
    <property type="entry name" value="SIGMA70FCT"/>
</dbReference>
<dbReference type="InterPro" id="IPR036388">
    <property type="entry name" value="WH-like_DNA-bd_sf"/>
</dbReference>
<dbReference type="EMBL" id="CP002198">
    <property type="protein sequence ID" value="ADN17310.1"/>
    <property type="molecule type" value="Genomic_DNA"/>
</dbReference>
<dbReference type="RefSeq" id="WP_013325348.1">
    <property type="nucleotide sequence ID" value="NC_014501.1"/>
</dbReference>
<keyword evidence="4 6" id="KW-0238">DNA-binding</keyword>
<dbReference type="GO" id="GO:0003677">
    <property type="term" value="F:DNA binding"/>
    <property type="evidence" value="ECO:0007669"/>
    <property type="project" value="UniProtKB-KW"/>
</dbReference>
<dbReference type="KEGG" id="cyj:Cyan7822_5434"/>
<dbReference type="Gene3D" id="1.10.601.10">
    <property type="entry name" value="RNA Polymerase Primary Sigma Factor"/>
    <property type="match status" value="1"/>
</dbReference>
<dbReference type="PANTHER" id="PTHR30603">
    <property type="entry name" value="RNA POLYMERASE SIGMA FACTOR RPO"/>
    <property type="match status" value="1"/>
</dbReference>
<dbReference type="CDD" id="cd06171">
    <property type="entry name" value="Sigma70_r4"/>
    <property type="match status" value="1"/>
</dbReference>
<accession>E0U952</accession>
<name>E0U952_GLOV7</name>
<dbReference type="Pfam" id="PF04545">
    <property type="entry name" value="Sigma70_r4"/>
    <property type="match status" value="1"/>
</dbReference>
<dbReference type="Pfam" id="PF04539">
    <property type="entry name" value="Sigma70_r3"/>
    <property type="match status" value="1"/>
</dbReference>
<dbReference type="OrthoDB" id="1185556at2"/>
<dbReference type="InterPro" id="IPR013325">
    <property type="entry name" value="RNA_pol_sigma_r2"/>
</dbReference>
<feature type="domain" description="RNA polymerase sigma-70" evidence="7">
    <location>
        <begin position="88"/>
        <end position="101"/>
    </location>
</feature>
<dbReference type="Pfam" id="PF04542">
    <property type="entry name" value="Sigma70_r2"/>
    <property type="match status" value="1"/>
</dbReference>
<comment type="function">
    <text evidence="6">Sigma factors are initiation factors that promote the attachment of RNA polymerase to specific initiation sites and are then released.</text>
</comment>
<protein>
    <recommendedName>
        <fullName evidence="6">RNA polymerase sigma factor</fullName>
    </recommendedName>
</protein>
<dbReference type="InterPro" id="IPR007630">
    <property type="entry name" value="RNA_pol_sigma70_r4"/>
</dbReference>
<evidence type="ECO:0000256" key="3">
    <source>
        <dbReference type="ARBA" id="ARBA00023082"/>
    </source>
</evidence>
<dbReference type="AlphaFoldDB" id="E0U952"/>
<dbReference type="PROSITE" id="PS00716">
    <property type="entry name" value="SIGMA70_2"/>
    <property type="match status" value="1"/>
</dbReference>
<dbReference type="FunFam" id="1.10.601.10:FF:000001">
    <property type="entry name" value="RNA polymerase sigma factor SigA"/>
    <property type="match status" value="1"/>
</dbReference>
<evidence type="ECO:0000259" key="8">
    <source>
        <dbReference type="PROSITE" id="PS00716"/>
    </source>
</evidence>
<dbReference type="PANTHER" id="PTHR30603:SF60">
    <property type="entry name" value="RNA POLYMERASE SIGMA FACTOR RPOD"/>
    <property type="match status" value="1"/>
</dbReference>
<evidence type="ECO:0000256" key="6">
    <source>
        <dbReference type="RuleBase" id="RU362124"/>
    </source>
</evidence>
<dbReference type="SUPFAM" id="SSF88659">
    <property type="entry name" value="Sigma3 and sigma4 domains of RNA polymerase sigma factors"/>
    <property type="match status" value="2"/>
</dbReference>
<dbReference type="GO" id="GO:0006352">
    <property type="term" value="P:DNA-templated transcription initiation"/>
    <property type="evidence" value="ECO:0007669"/>
    <property type="project" value="InterPro"/>
</dbReference>
<evidence type="ECO:0000256" key="1">
    <source>
        <dbReference type="ARBA" id="ARBA00007788"/>
    </source>
</evidence>
<dbReference type="InterPro" id="IPR009042">
    <property type="entry name" value="RNA_pol_sigma70_r1_2"/>
</dbReference>
<dbReference type="STRING" id="497965.Cyan7822_5434"/>
<evidence type="ECO:0000313" key="10">
    <source>
        <dbReference type="Proteomes" id="UP000008206"/>
    </source>
</evidence>
<dbReference type="Pfam" id="PF00140">
    <property type="entry name" value="Sigma70_r1_2"/>
    <property type="match status" value="1"/>
</dbReference>
<dbReference type="InterPro" id="IPR050239">
    <property type="entry name" value="Sigma-70_RNA_pol_init_factors"/>
</dbReference>
<dbReference type="InterPro" id="IPR013324">
    <property type="entry name" value="RNA_pol_sigma_r3/r4-like"/>
</dbReference>
<evidence type="ECO:0000256" key="4">
    <source>
        <dbReference type="ARBA" id="ARBA00023125"/>
    </source>
</evidence>
<dbReference type="HOGENOM" id="CLU_014793_3_4_3"/>
<keyword evidence="5 6" id="KW-0804">Transcription</keyword>
<keyword evidence="2 6" id="KW-0805">Transcription regulation</keyword>
<dbReference type="Gene3D" id="1.10.10.10">
    <property type="entry name" value="Winged helix-like DNA-binding domain superfamily/Winged helix DNA-binding domain"/>
    <property type="match status" value="2"/>
</dbReference>
<dbReference type="InterPro" id="IPR007624">
    <property type="entry name" value="RNA_pol_sigma70_r3"/>
</dbReference>